<reference evidence="6 7" key="1">
    <citation type="journal article" date="2010" name="Stand. Genomic Sci.">
        <title>Complete genome sequence of Spirochaeta smaragdinae type strain (SEBR 4228).</title>
        <authorList>
            <person name="Mavromatis K."/>
            <person name="Yasawong M."/>
            <person name="Chertkov O."/>
            <person name="Lapidus A."/>
            <person name="Lucas S."/>
            <person name="Nolan M."/>
            <person name="Del Rio T.G."/>
            <person name="Tice H."/>
            <person name="Cheng J.F."/>
            <person name="Pitluck S."/>
            <person name="Liolios K."/>
            <person name="Ivanova N."/>
            <person name="Tapia R."/>
            <person name="Han C."/>
            <person name="Bruce D."/>
            <person name="Goodwin L."/>
            <person name="Pati A."/>
            <person name="Chen A."/>
            <person name="Palaniappan K."/>
            <person name="Land M."/>
            <person name="Hauser L."/>
            <person name="Chang Y.J."/>
            <person name="Jeffries C.D."/>
            <person name="Detter J.C."/>
            <person name="Rohde M."/>
            <person name="Brambilla E."/>
            <person name="Spring S."/>
            <person name="Goker M."/>
            <person name="Sikorski J."/>
            <person name="Woyke T."/>
            <person name="Bristow J."/>
            <person name="Eisen J.A."/>
            <person name="Markowitz V."/>
            <person name="Hugenholtz P."/>
            <person name="Klenk H.P."/>
            <person name="Kyrpides N.C."/>
        </authorList>
    </citation>
    <scope>NUCLEOTIDE SEQUENCE [LARGE SCALE GENOMIC DNA]</scope>
    <source>
        <strain evidence="7">DSM 11293 / JCM 15392 / SEBR 4228</strain>
    </source>
</reference>
<dbReference type="NCBIfam" id="TIGR00044">
    <property type="entry name" value="YggS family pyridoxal phosphate-dependent enzyme"/>
    <property type="match status" value="1"/>
</dbReference>
<evidence type="ECO:0000256" key="4">
    <source>
        <dbReference type="RuleBase" id="RU004514"/>
    </source>
</evidence>
<dbReference type="EMBL" id="CP002116">
    <property type="protein sequence ID" value="ADK81586.1"/>
    <property type="molecule type" value="Genomic_DNA"/>
</dbReference>
<accession>E1R3F5</accession>
<dbReference type="KEGG" id="ssm:Spirs_2472"/>
<keyword evidence="1 2" id="KW-0663">Pyridoxal phosphate</keyword>
<evidence type="ECO:0000313" key="6">
    <source>
        <dbReference type="EMBL" id="ADK81586.1"/>
    </source>
</evidence>
<dbReference type="HAMAP" id="MF_02087">
    <property type="entry name" value="PLP_homeostasis"/>
    <property type="match status" value="1"/>
</dbReference>
<dbReference type="InterPro" id="IPR029066">
    <property type="entry name" value="PLP-binding_barrel"/>
</dbReference>
<evidence type="ECO:0000256" key="3">
    <source>
        <dbReference type="PIRSR" id="PIRSR004848-1"/>
    </source>
</evidence>
<organism evidence="6 7">
    <name type="scientific">Sediminispirochaeta smaragdinae (strain DSM 11293 / JCM 15392 / SEBR 4228)</name>
    <name type="common">Spirochaeta smaragdinae</name>
    <dbReference type="NCBI Taxonomy" id="573413"/>
    <lineage>
        <taxon>Bacteria</taxon>
        <taxon>Pseudomonadati</taxon>
        <taxon>Spirochaetota</taxon>
        <taxon>Spirochaetia</taxon>
        <taxon>Spirochaetales</taxon>
        <taxon>Spirochaetaceae</taxon>
        <taxon>Sediminispirochaeta</taxon>
    </lineage>
</organism>
<dbReference type="STRING" id="573413.Spirs_2472"/>
<protein>
    <recommendedName>
        <fullName evidence="2">Pyridoxal phosphate homeostasis protein</fullName>
        <shortName evidence="2">PLP homeostasis protein</shortName>
    </recommendedName>
</protein>
<dbReference type="GO" id="GO:0030170">
    <property type="term" value="F:pyridoxal phosphate binding"/>
    <property type="evidence" value="ECO:0007669"/>
    <property type="project" value="UniProtKB-UniRule"/>
</dbReference>
<gene>
    <name evidence="6" type="ordered locus">Spirs_2472</name>
</gene>
<dbReference type="eggNOG" id="COG0325">
    <property type="taxonomic scope" value="Bacteria"/>
</dbReference>
<dbReference type="PANTHER" id="PTHR10146:SF14">
    <property type="entry name" value="PYRIDOXAL PHOSPHATE HOMEOSTASIS PROTEIN"/>
    <property type="match status" value="1"/>
</dbReference>
<evidence type="ECO:0000256" key="2">
    <source>
        <dbReference type="HAMAP-Rule" id="MF_02087"/>
    </source>
</evidence>
<sequence>MEGMDGMIAGNIARIQDEIAEAAHKAGRDPGDIQLMAVTKTHPFEDVLAAYQAGIRLFGENRVQEAVGKYTLPLPADMKLHMIGHLQSNKVKQIVPFVQCVESIDKVATAEELNKRAQVSGKSIDIMFEVNTSGEVSKNGFSEYEELSDALGAVLELAALRVTGLMTIGPLGGDEGQIRNAFILLRSMSDRLSTEYPQVELRELSMGMSGDFPIAVAEGATIVRVGTAIFGRRE</sequence>
<evidence type="ECO:0000259" key="5">
    <source>
        <dbReference type="Pfam" id="PF01168"/>
    </source>
</evidence>
<keyword evidence="7" id="KW-1185">Reference proteome</keyword>
<evidence type="ECO:0000256" key="1">
    <source>
        <dbReference type="ARBA" id="ARBA00022898"/>
    </source>
</evidence>
<dbReference type="Proteomes" id="UP000002318">
    <property type="component" value="Chromosome"/>
</dbReference>
<comment type="similarity">
    <text evidence="2 4">Belongs to the pyridoxal phosphate-binding protein YggS/PROSC family.</text>
</comment>
<comment type="cofactor">
    <cofactor evidence="3">
        <name>pyridoxal 5'-phosphate</name>
        <dbReference type="ChEBI" id="CHEBI:597326"/>
    </cofactor>
</comment>
<dbReference type="AlphaFoldDB" id="E1R3F5"/>
<dbReference type="HOGENOM" id="CLU_059988_1_0_12"/>
<dbReference type="PIRSF" id="PIRSF004848">
    <property type="entry name" value="YBL036c_PLPDEIII"/>
    <property type="match status" value="1"/>
</dbReference>
<name>E1R3F5_SEDSS</name>
<feature type="modified residue" description="N6-(pyridoxal phosphate)lysine" evidence="2 3">
    <location>
        <position position="40"/>
    </location>
</feature>
<dbReference type="Pfam" id="PF01168">
    <property type="entry name" value="Ala_racemase_N"/>
    <property type="match status" value="1"/>
</dbReference>
<dbReference type="InterPro" id="IPR001608">
    <property type="entry name" value="Ala_racemase_N"/>
</dbReference>
<dbReference type="FunFam" id="3.20.20.10:FF:000018">
    <property type="entry name" value="Pyridoxal phosphate homeostasis protein"/>
    <property type="match status" value="1"/>
</dbReference>
<dbReference type="CDD" id="cd00635">
    <property type="entry name" value="PLPDE_III_YBL036c_like"/>
    <property type="match status" value="1"/>
</dbReference>
<proteinExistence type="inferred from homology"/>
<comment type="function">
    <text evidence="2">Pyridoxal 5'-phosphate (PLP)-binding protein, which is involved in PLP homeostasis.</text>
</comment>
<dbReference type="PANTHER" id="PTHR10146">
    <property type="entry name" value="PROLINE SYNTHETASE CO-TRANSCRIBED BACTERIAL HOMOLOG PROTEIN"/>
    <property type="match status" value="1"/>
</dbReference>
<dbReference type="InterPro" id="IPR011078">
    <property type="entry name" value="PyrdxlP_homeostasis"/>
</dbReference>
<evidence type="ECO:0000313" key="7">
    <source>
        <dbReference type="Proteomes" id="UP000002318"/>
    </source>
</evidence>
<dbReference type="Gene3D" id="3.20.20.10">
    <property type="entry name" value="Alanine racemase"/>
    <property type="match status" value="1"/>
</dbReference>
<feature type="domain" description="Alanine racemase N-terminal" evidence="5">
    <location>
        <begin position="13"/>
        <end position="232"/>
    </location>
</feature>
<dbReference type="SUPFAM" id="SSF51419">
    <property type="entry name" value="PLP-binding barrel"/>
    <property type="match status" value="1"/>
</dbReference>